<proteinExistence type="predicted"/>
<dbReference type="EMBL" id="JBFXLQ010000042">
    <property type="protein sequence ID" value="KAL2864291.1"/>
    <property type="molecule type" value="Genomic_DNA"/>
</dbReference>
<protein>
    <submittedName>
        <fullName evidence="3">Uncharacterized protein</fullName>
    </submittedName>
</protein>
<organism evidence="3 4">
    <name type="scientific">Aspergillus lucknowensis</name>
    <dbReference type="NCBI Taxonomy" id="176173"/>
    <lineage>
        <taxon>Eukaryota</taxon>
        <taxon>Fungi</taxon>
        <taxon>Dikarya</taxon>
        <taxon>Ascomycota</taxon>
        <taxon>Pezizomycotina</taxon>
        <taxon>Eurotiomycetes</taxon>
        <taxon>Eurotiomycetidae</taxon>
        <taxon>Eurotiales</taxon>
        <taxon>Aspergillaceae</taxon>
        <taxon>Aspergillus</taxon>
        <taxon>Aspergillus subgen. Nidulantes</taxon>
    </lineage>
</organism>
<reference evidence="3 4" key="1">
    <citation type="submission" date="2024-07" db="EMBL/GenBank/DDBJ databases">
        <title>Section-level genome sequencing and comparative genomics of Aspergillus sections Usti and Cavernicolus.</title>
        <authorList>
            <consortium name="Lawrence Berkeley National Laboratory"/>
            <person name="Nybo J.L."/>
            <person name="Vesth T.C."/>
            <person name="Theobald S."/>
            <person name="Frisvad J.C."/>
            <person name="Larsen T.O."/>
            <person name="Kjaerboelling I."/>
            <person name="Rothschild-Mancinelli K."/>
            <person name="Lyhne E.K."/>
            <person name="Kogle M.E."/>
            <person name="Barry K."/>
            <person name="Clum A."/>
            <person name="Na H."/>
            <person name="Ledsgaard L."/>
            <person name="Lin J."/>
            <person name="Lipzen A."/>
            <person name="Kuo A."/>
            <person name="Riley R."/>
            <person name="Mondo S."/>
            <person name="Labutti K."/>
            <person name="Haridas S."/>
            <person name="Pangalinan J."/>
            <person name="Salamov A.A."/>
            <person name="Simmons B.A."/>
            <person name="Magnuson J.K."/>
            <person name="Chen J."/>
            <person name="Drula E."/>
            <person name="Henrissat B."/>
            <person name="Wiebenga A."/>
            <person name="Lubbers R.J."/>
            <person name="Gomes A.C."/>
            <person name="Macurrencykelacurrency M.R."/>
            <person name="Stajich J."/>
            <person name="Grigoriev I.V."/>
            <person name="Mortensen U.H."/>
            <person name="De Vries R.P."/>
            <person name="Baker S.E."/>
            <person name="Andersen M.R."/>
        </authorList>
    </citation>
    <scope>NUCLEOTIDE SEQUENCE [LARGE SCALE GENOMIC DNA]</scope>
    <source>
        <strain evidence="3 4">CBS 449.75</strain>
    </source>
</reference>
<sequence length="235" mass="25410">MQILSTFVLTLALLQGSLGVFIHLQQINNCSSSNPVKVICDNIPEGSCCKTSSRGPKYAAYLGTTINGDILINWCSSHPTSTVLSNYCDSAENIGTGDDYQRGVCVTGRRCSGGASWYNIPDTCNVWCQRMEEVAANTATATTADGRTVRKCTAEVFGDEIAHPKEGGILVIEAARVEALQEQLADVGENNEARVNRFRELGATYYARASEFSSTLNDDGTTNLDATEESDSRRN</sequence>
<evidence type="ECO:0000256" key="1">
    <source>
        <dbReference type="SAM" id="MobiDB-lite"/>
    </source>
</evidence>
<dbReference type="GeneID" id="98148641"/>
<accession>A0ABR4LIC0</accession>
<feature type="chain" id="PRO_5047247914" evidence="2">
    <location>
        <begin position="20"/>
        <end position="235"/>
    </location>
</feature>
<dbReference type="RefSeq" id="XP_070883270.1">
    <property type="nucleotide sequence ID" value="XM_071033569.1"/>
</dbReference>
<feature type="compositionally biased region" description="Polar residues" evidence="1">
    <location>
        <begin position="216"/>
        <end position="225"/>
    </location>
</feature>
<comment type="caution">
    <text evidence="3">The sequence shown here is derived from an EMBL/GenBank/DDBJ whole genome shotgun (WGS) entry which is preliminary data.</text>
</comment>
<name>A0ABR4LIC0_9EURO</name>
<evidence type="ECO:0000313" key="4">
    <source>
        <dbReference type="Proteomes" id="UP001610432"/>
    </source>
</evidence>
<feature type="region of interest" description="Disordered" evidence="1">
    <location>
        <begin position="216"/>
        <end position="235"/>
    </location>
</feature>
<keyword evidence="2" id="KW-0732">Signal</keyword>
<gene>
    <name evidence="3" type="ORF">BJX67DRAFT_383950</name>
</gene>
<evidence type="ECO:0000256" key="2">
    <source>
        <dbReference type="SAM" id="SignalP"/>
    </source>
</evidence>
<evidence type="ECO:0000313" key="3">
    <source>
        <dbReference type="EMBL" id="KAL2864291.1"/>
    </source>
</evidence>
<dbReference type="Proteomes" id="UP001610432">
    <property type="component" value="Unassembled WGS sequence"/>
</dbReference>
<keyword evidence="4" id="KW-1185">Reference proteome</keyword>
<feature type="signal peptide" evidence="2">
    <location>
        <begin position="1"/>
        <end position="19"/>
    </location>
</feature>